<proteinExistence type="predicted"/>
<reference evidence="3 4" key="1">
    <citation type="journal article" date="2015" name="Stand. Genomic Sci.">
        <title>Genomic Encyclopedia of Bacterial and Archaeal Type Strains, Phase III: the genomes of soil and plant-associated and newly described type strains.</title>
        <authorList>
            <person name="Whitman W.B."/>
            <person name="Woyke T."/>
            <person name="Klenk H.P."/>
            <person name="Zhou Y."/>
            <person name="Lilburn T.G."/>
            <person name="Beck B.J."/>
            <person name="De Vos P."/>
            <person name="Vandamme P."/>
            <person name="Eisen J.A."/>
            <person name="Garrity G."/>
            <person name="Hugenholtz P."/>
            <person name="Kyrpides N.C."/>
        </authorList>
    </citation>
    <scope>NUCLEOTIDE SEQUENCE [LARGE SCALE GENOMIC DNA]</scope>
    <source>
        <strain evidence="3 4">CGMCC 1.10136</strain>
    </source>
</reference>
<keyword evidence="4" id="KW-1185">Reference proteome</keyword>
<accession>A0A562M3J0</accession>
<evidence type="ECO:0000256" key="2">
    <source>
        <dbReference type="SAM" id="SignalP"/>
    </source>
</evidence>
<organism evidence="3 4">
    <name type="scientific">Aerolutibacter ruishenii</name>
    <dbReference type="NCBI Taxonomy" id="686800"/>
    <lineage>
        <taxon>Bacteria</taxon>
        <taxon>Pseudomonadati</taxon>
        <taxon>Pseudomonadota</taxon>
        <taxon>Gammaproteobacteria</taxon>
        <taxon>Lysobacterales</taxon>
        <taxon>Lysobacteraceae</taxon>
        <taxon>Aerolutibacter</taxon>
    </lineage>
</organism>
<protein>
    <submittedName>
        <fullName evidence="3">Uncharacterized protein</fullName>
    </submittedName>
</protein>
<dbReference type="EMBL" id="VLKP01000001">
    <property type="protein sequence ID" value="TWI14348.1"/>
    <property type="molecule type" value="Genomic_DNA"/>
</dbReference>
<feature type="region of interest" description="Disordered" evidence="1">
    <location>
        <begin position="157"/>
        <end position="251"/>
    </location>
</feature>
<feature type="compositionally biased region" description="Gly residues" evidence="1">
    <location>
        <begin position="224"/>
        <end position="239"/>
    </location>
</feature>
<dbReference type="RefSeq" id="WP_144811318.1">
    <property type="nucleotide sequence ID" value="NZ_VLKP01000001.1"/>
</dbReference>
<feature type="compositionally biased region" description="Basic and acidic residues" evidence="1">
    <location>
        <begin position="240"/>
        <end position="251"/>
    </location>
</feature>
<comment type="caution">
    <text evidence="3">The sequence shown here is derived from an EMBL/GenBank/DDBJ whole genome shotgun (WGS) entry which is preliminary data.</text>
</comment>
<evidence type="ECO:0000256" key="1">
    <source>
        <dbReference type="SAM" id="MobiDB-lite"/>
    </source>
</evidence>
<evidence type="ECO:0000313" key="4">
    <source>
        <dbReference type="Proteomes" id="UP000316471"/>
    </source>
</evidence>
<feature type="chain" id="PRO_5022207479" evidence="2">
    <location>
        <begin position="25"/>
        <end position="251"/>
    </location>
</feature>
<gene>
    <name evidence="3" type="ORF">IP93_00345</name>
</gene>
<name>A0A562M3J0_9GAMM</name>
<feature type="signal peptide" evidence="2">
    <location>
        <begin position="1"/>
        <end position="24"/>
    </location>
</feature>
<dbReference type="Proteomes" id="UP000316471">
    <property type="component" value="Unassembled WGS sequence"/>
</dbReference>
<dbReference type="OrthoDB" id="5966402at2"/>
<sequence>MRSFKPMLFVLATAVAGFTGSANAQDYSIGWNPRSGDVWVDTYLGDVNRYGSRYRDPFVNEMVRYYGAPRDLVVDLLTTRNWAPGDVYYACAIAQILGRPCRYVADYWDQHHGKGWGVVAKELGIKPGSAEFHRLKKGFVPTYDRWGRPISLSEDLRADFPGRGKGPNGSHVPGHNGQGKVPTAGGKPAHAGGPGKTQGQAKGPSAGKAGQGNAGGARVDDRGPGQGNAPGKGKSQGKGQGDDKGKGNGKG</sequence>
<feature type="compositionally biased region" description="Low complexity" evidence="1">
    <location>
        <begin position="182"/>
        <end position="191"/>
    </location>
</feature>
<keyword evidence="2" id="KW-0732">Signal</keyword>
<evidence type="ECO:0000313" key="3">
    <source>
        <dbReference type="EMBL" id="TWI14348.1"/>
    </source>
</evidence>
<dbReference type="AlphaFoldDB" id="A0A562M3J0"/>